<evidence type="ECO:0000256" key="2">
    <source>
        <dbReference type="ARBA" id="ARBA00010961"/>
    </source>
</evidence>
<organism evidence="7 8">
    <name type="scientific">Methylobacterium oryzihabitans</name>
    <dbReference type="NCBI Taxonomy" id="2499852"/>
    <lineage>
        <taxon>Bacteria</taxon>
        <taxon>Pseudomonadati</taxon>
        <taxon>Pseudomonadota</taxon>
        <taxon>Alphaproteobacteria</taxon>
        <taxon>Hyphomicrobiales</taxon>
        <taxon>Methylobacteriaceae</taxon>
        <taxon>Methylobacterium</taxon>
    </lineage>
</organism>
<evidence type="ECO:0000256" key="6">
    <source>
        <dbReference type="RuleBase" id="RU365089"/>
    </source>
</evidence>
<sequence length="98" mass="11051">MQHSCNKELEFYRERKWLVDRPDVLELDIGLSEAKTFRTGVLRKLARRGVHGVKLVISDAYGGTKALVAMVMTASWQGCRVHFMRSVLAHAGRSGPRP</sequence>
<accession>A0A3S2VIZ2</accession>
<dbReference type="AlphaFoldDB" id="A0A3S2VIZ2"/>
<dbReference type="PANTHER" id="PTHR33217">
    <property type="entry name" value="TRANSPOSASE FOR INSERTION SEQUENCE ELEMENT IS1081"/>
    <property type="match status" value="1"/>
</dbReference>
<reference evidence="7 8" key="1">
    <citation type="submission" date="2019-01" db="EMBL/GenBank/DDBJ databases">
        <authorList>
            <person name="Chen W.-M."/>
        </authorList>
    </citation>
    <scope>NUCLEOTIDE SEQUENCE [LARGE SCALE GENOMIC DNA]</scope>
    <source>
        <strain evidence="7 8">TER-1</strain>
    </source>
</reference>
<dbReference type="GO" id="GO:0006313">
    <property type="term" value="P:DNA transposition"/>
    <property type="evidence" value="ECO:0007669"/>
    <property type="project" value="UniProtKB-UniRule"/>
</dbReference>
<proteinExistence type="inferred from homology"/>
<evidence type="ECO:0000256" key="1">
    <source>
        <dbReference type="ARBA" id="ARBA00002190"/>
    </source>
</evidence>
<evidence type="ECO:0000256" key="5">
    <source>
        <dbReference type="ARBA" id="ARBA00023172"/>
    </source>
</evidence>
<comment type="caution">
    <text evidence="7">The sequence shown here is derived from an EMBL/GenBank/DDBJ whole genome shotgun (WGS) entry which is preliminary data.</text>
</comment>
<dbReference type="Proteomes" id="UP000286997">
    <property type="component" value="Unassembled WGS sequence"/>
</dbReference>
<name>A0A3S2VIZ2_9HYPH</name>
<protein>
    <recommendedName>
        <fullName evidence="6">Mutator family transposase</fullName>
    </recommendedName>
</protein>
<evidence type="ECO:0000313" key="7">
    <source>
        <dbReference type="EMBL" id="RVU14004.1"/>
    </source>
</evidence>
<evidence type="ECO:0000313" key="8">
    <source>
        <dbReference type="Proteomes" id="UP000286997"/>
    </source>
</evidence>
<evidence type="ECO:0000256" key="3">
    <source>
        <dbReference type="ARBA" id="ARBA00022578"/>
    </source>
</evidence>
<keyword evidence="4 6" id="KW-0238">DNA-binding</keyword>
<dbReference type="InterPro" id="IPR001207">
    <property type="entry name" value="Transposase_mutator"/>
</dbReference>
<gene>
    <name evidence="7" type="ORF">EOE48_25050</name>
</gene>
<keyword evidence="3 6" id="KW-0815">Transposition</keyword>
<dbReference type="OrthoDB" id="165209at2"/>
<dbReference type="GO" id="GO:0004803">
    <property type="term" value="F:transposase activity"/>
    <property type="evidence" value="ECO:0007669"/>
    <property type="project" value="UniProtKB-UniRule"/>
</dbReference>
<dbReference type="GO" id="GO:0003677">
    <property type="term" value="F:DNA binding"/>
    <property type="evidence" value="ECO:0007669"/>
    <property type="project" value="UniProtKB-UniRule"/>
</dbReference>
<dbReference type="PANTHER" id="PTHR33217:SF7">
    <property type="entry name" value="TRANSPOSASE FOR INSERTION SEQUENCE ELEMENT IS1081"/>
    <property type="match status" value="1"/>
</dbReference>
<keyword evidence="5 6" id="KW-0233">DNA recombination</keyword>
<keyword evidence="8" id="KW-1185">Reference proteome</keyword>
<keyword evidence="6" id="KW-0814">Transposable element</keyword>
<dbReference type="EMBL" id="SACP01000037">
    <property type="protein sequence ID" value="RVU14004.1"/>
    <property type="molecule type" value="Genomic_DNA"/>
</dbReference>
<comment type="function">
    <text evidence="1 6">Required for the transposition of the insertion element.</text>
</comment>
<dbReference type="Pfam" id="PF00872">
    <property type="entry name" value="Transposase_mut"/>
    <property type="match status" value="1"/>
</dbReference>
<evidence type="ECO:0000256" key="4">
    <source>
        <dbReference type="ARBA" id="ARBA00023125"/>
    </source>
</evidence>
<comment type="similarity">
    <text evidence="2 6">Belongs to the transposase mutator family.</text>
</comment>